<dbReference type="InterPro" id="IPR001437">
    <property type="entry name" value="Tscrpt_elong_fac_GreA/B_C"/>
</dbReference>
<dbReference type="NCBIfam" id="NF004396">
    <property type="entry name" value="PRK05753.1"/>
    <property type="match status" value="1"/>
</dbReference>
<dbReference type="PANTHER" id="PTHR30437">
    <property type="entry name" value="TRANSCRIPTION ELONGATION FACTOR GREA"/>
    <property type="match status" value="1"/>
</dbReference>
<keyword evidence="3" id="KW-0418">Kinase</keyword>
<keyword evidence="3" id="KW-0808">Transferase</keyword>
<dbReference type="SUPFAM" id="SSF54534">
    <property type="entry name" value="FKBP-like"/>
    <property type="match status" value="1"/>
</dbReference>
<dbReference type="Pfam" id="PF14760">
    <property type="entry name" value="Rnk_N"/>
    <property type="match status" value="1"/>
</dbReference>
<evidence type="ECO:0000259" key="1">
    <source>
        <dbReference type="Pfam" id="PF01272"/>
    </source>
</evidence>
<dbReference type="InterPro" id="IPR036953">
    <property type="entry name" value="GreA/GreB_C_sf"/>
</dbReference>
<dbReference type="AlphaFoldDB" id="A0A4V3JPT7"/>
<dbReference type="GO" id="GO:0032784">
    <property type="term" value="P:regulation of DNA-templated transcription elongation"/>
    <property type="evidence" value="ECO:0007669"/>
    <property type="project" value="InterPro"/>
</dbReference>
<dbReference type="Proteomes" id="UP000297609">
    <property type="component" value="Unassembled WGS sequence"/>
</dbReference>
<dbReference type="EMBL" id="RQGG01000047">
    <property type="protein sequence ID" value="TGL48159.1"/>
    <property type="molecule type" value="Genomic_DNA"/>
</dbReference>
<evidence type="ECO:0000313" key="3">
    <source>
        <dbReference type="EMBL" id="TGL48159.1"/>
    </source>
</evidence>
<feature type="domain" description="Regulator of nucleoside diphosphate kinase N-terminal" evidence="2">
    <location>
        <begin position="6"/>
        <end position="45"/>
    </location>
</feature>
<keyword evidence="4" id="KW-1185">Reference proteome</keyword>
<gene>
    <name evidence="3" type="ORF">EHQ59_16120</name>
</gene>
<reference evidence="3" key="1">
    <citation type="journal article" date="2019" name="PLoS Negl. Trop. Dis.">
        <title>Revisiting the worldwide diversity of Leptospira species in the environment.</title>
        <authorList>
            <person name="Vincent A.T."/>
            <person name="Schiettekatte O."/>
            <person name="Bourhy P."/>
            <person name="Veyrier F.J."/>
            <person name="Picardeau M."/>
        </authorList>
    </citation>
    <scope>NUCLEOTIDE SEQUENCE [LARGE SCALE GENOMIC DNA]</scope>
    <source>
        <strain evidence="3">201702454</strain>
    </source>
</reference>
<evidence type="ECO:0000313" key="4">
    <source>
        <dbReference type="Proteomes" id="UP000297609"/>
    </source>
</evidence>
<dbReference type="InterPro" id="IPR023459">
    <property type="entry name" value="Tscrpt_elong_fac_GreA/B_fam"/>
</dbReference>
<dbReference type="OrthoDB" id="192847at2"/>
<evidence type="ECO:0000259" key="2">
    <source>
        <dbReference type="Pfam" id="PF14760"/>
    </source>
</evidence>
<dbReference type="GO" id="GO:0070063">
    <property type="term" value="F:RNA polymerase binding"/>
    <property type="evidence" value="ECO:0007669"/>
    <property type="project" value="InterPro"/>
</dbReference>
<proteinExistence type="predicted"/>
<dbReference type="RefSeq" id="WP_135620813.1">
    <property type="nucleotide sequence ID" value="NZ_RQGG01000047.1"/>
</dbReference>
<dbReference type="GO" id="GO:0003677">
    <property type="term" value="F:DNA binding"/>
    <property type="evidence" value="ECO:0007669"/>
    <property type="project" value="InterPro"/>
</dbReference>
<dbReference type="Pfam" id="PF01272">
    <property type="entry name" value="GreA_GreB"/>
    <property type="match status" value="1"/>
</dbReference>
<organism evidence="3 4">
    <name type="scientific">Leptospira kemamanensis</name>
    <dbReference type="NCBI Taxonomy" id="2484942"/>
    <lineage>
        <taxon>Bacteria</taxon>
        <taxon>Pseudomonadati</taxon>
        <taxon>Spirochaetota</taxon>
        <taxon>Spirochaetia</taxon>
        <taxon>Leptospirales</taxon>
        <taxon>Leptospiraceae</taxon>
        <taxon>Leptospira</taxon>
    </lineage>
</organism>
<dbReference type="PANTHER" id="PTHR30437:SF5">
    <property type="entry name" value="REGULATOR OF NUCLEOSIDE DIPHOSPHATE KINASE"/>
    <property type="match status" value="1"/>
</dbReference>
<dbReference type="GO" id="GO:0006354">
    <property type="term" value="P:DNA-templated transcription elongation"/>
    <property type="evidence" value="ECO:0007669"/>
    <property type="project" value="TreeGrafter"/>
</dbReference>
<dbReference type="GO" id="GO:0016301">
    <property type="term" value="F:kinase activity"/>
    <property type="evidence" value="ECO:0007669"/>
    <property type="project" value="UniProtKB-KW"/>
</dbReference>
<accession>A0A4V3JPT7</accession>
<dbReference type="InterPro" id="IPR029462">
    <property type="entry name" value="Rnk_N"/>
</dbReference>
<feature type="domain" description="Transcription elongation factor GreA/GreB C-terminal" evidence="1">
    <location>
        <begin position="54"/>
        <end position="128"/>
    </location>
</feature>
<dbReference type="Gene3D" id="3.10.50.30">
    <property type="entry name" value="Transcription elongation factor, GreA/GreB, C-terminal domain"/>
    <property type="match status" value="1"/>
</dbReference>
<sequence length="138" mass="15791">MKTRKKILVTHFDYIRLKQMVSEYSKENKTDANLDDLLGEIERAQKVDSNQIPPNVVTMNSKIEIKNLDEIDFQEFQLVFPEDANTEGNQISILAPIATACLGYKVGDVIDWKVPRGVFQFQITGIKYQPEANGDYHL</sequence>
<name>A0A4V3JPT7_9LEPT</name>
<comment type="caution">
    <text evidence="3">The sequence shown here is derived from an EMBL/GenBank/DDBJ whole genome shotgun (WGS) entry which is preliminary data.</text>
</comment>
<protein>
    <submittedName>
        <fullName evidence="3">Nucleoside diphosphate kinase regulator</fullName>
    </submittedName>
</protein>